<comment type="caution">
    <text evidence="5">The sequence shown here is derived from an EMBL/GenBank/DDBJ whole genome shotgun (WGS) entry which is preliminary data.</text>
</comment>
<dbReference type="Pfam" id="PF05118">
    <property type="entry name" value="Asp_Arg_Hydrox"/>
    <property type="match status" value="1"/>
</dbReference>
<reference evidence="5 6" key="1">
    <citation type="submission" date="2012-11" db="EMBL/GenBank/DDBJ databases">
        <title>Whole genome sequence of Acidisphaera rubrifaciens HS-AP3.</title>
        <authorList>
            <person name="Azuma Y."/>
            <person name="Higashiura N."/>
            <person name="Hirakawa H."/>
            <person name="Matsushita K."/>
        </authorList>
    </citation>
    <scope>NUCLEOTIDE SEQUENCE [LARGE SCALE GENOMIC DNA]</scope>
    <source>
        <strain evidence="5 6">HS-AP3</strain>
    </source>
</reference>
<evidence type="ECO:0000256" key="3">
    <source>
        <dbReference type="ARBA" id="ARBA00023002"/>
    </source>
</evidence>
<dbReference type="PANTHER" id="PTHR46332:SF5">
    <property type="entry name" value="ASPARTATE BETA-HYDROXYLASE DOMAIN CONTAINING 2"/>
    <property type="match status" value="1"/>
</dbReference>
<evidence type="ECO:0000256" key="1">
    <source>
        <dbReference type="ARBA" id="ARBA00007730"/>
    </source>
</evidence>
<keyword evidence="6" id="KW-1185">Reference proteome</keyword>
<dbReference type="InterPro" id="IPR007803">
    <property type="entry name" value="Asp/Arg/Pro-Hydrxlase"/>
</dbReference>
<accession>A0A0D6P984</accession>
<keyword evidence="3" id="KW-0560">Oxidoreductase</keyword>
<dbReference type="RefSeq" id="WP_048862229.1">
    <property type="nucleotide sequence ID" value="NZ_BANB01000520.1"/>
</dbReference>
<dbReference type="GO" id="GO:0051213">
    <property type="term" value="F:dioxygenase activity"/>
    <property type="evidence" value="ECO:0007669"/>
    <property type="project" value="UniProtKB-KW"/>
</dbReference>
<dbReference type="PANTHER" id="PTHR46332">
    <property type="entry name" value="ASPARTATE BETA-HYDROXYLASE DOMAIN-CONTAINING PROTEIN 2"/>
    <property type="match status" value="1"/>
</dbReference>
<dbReference type="AlphaFoldDB" id="A0A0D6P984"/>
<dbReference type="InterPro" id="IPR051821">
    <property type="entry name" value="Asp/Asn_beta-hydroxylase"/>
</dbReference>
<sequence>MFHDPAAFPFVRELQARWRLIRQEYLELRAPVLPIHRVGAIDTYVETLMKNNGWTPSWQVDTTEPNLDWLTYGLSYKGMLPDGADRALPATSRLLSRLEGCEVCALSLMRPGTFIAPHTHPEMDGRLLIMHLGLDMAPGRSFLSVGQEVREERPGGVVVFNGAMRHFAVNMSQADRVLLYLEFDPRIIRFCD</sequence>
<keyword evidence="2" id="KW-0223">Dioxygenase</keyword>
<dbReference type="SUPFAM" id="SSF51197">
    <property type="entry name" value="Clavaminate synthase-like"/>
    <property type="match status" value="1"/>
</dbReference>
<gene>
    <name evidence="5" type="ORF">Asru_0520_02</name>
</gene>
<evidence type="ECO:0000259" key="4">
    <source>
        <dbReference type="Pfam" id="PF05118"/>
    </source>
</evidence>
<dbReference type="Gene3D" id="2.60.120.330">
    <property type="entry name" value="B-lactam Antibiotic, Isopenicillin N Synthase, Chain"/>
    <property type="match status" value="1"/>
</dbReference>
<feature type="domain" description="Aspartyl/asparaginy/proline hydroxylase" evidence="4">
    <location>
        <begin position="17"/>
        <end position="183"/>
    </location>
</feature>
<proteinExistence type="inferred from homology"/>
<name>A0A0D6P984_9PROT</name>
<protein>
    <submittedName>
        <fullName evidence="5">Aspartyl beta hydroxylase</fullName>
    </submittedName>
</protein>
<organism evidence="5 6">
    <name type="scientific">Acidisphaera rubrifaciens HS-AP3</name>
    <dbReference type="NCBI Taxonomy" id="1231350"/>
    <lineage>
        <taxon>Bacteria</taxon>
        <taxon>Pseudomonadati</taxon>
        <taxon>Pseudomonadota</taxon>
        <taxon>Alphaproteobacteria</taxon>
        <taxon>Acetobacterales</taxon>
        <taxon>Acetobacteraceae</taxon>
        <taxon>Acidisphaera</taxon>
    </lineage>
</organism>
<dbReference type="EMBL" id="BANB01000520">
    <property type="protein sequence ID" value="GAN77921.1"/>
    <property type="molecule type" value="Genomic_DNA"/>
</dbReference>
<dbReference type="InterPro" id="IPR027443">
    <property type="entry name" value="IPNS-like_sf"/>
</dbReference>
<evidence type="ECO:0000313" key="5">
    <source>
        <dbReference type="EMBL" id="GAN77921.1"/>
    </source>
</evidence>
<evidence type="ECO:0000313" key="6">
    <source>
        <dbReference type="Proteomes" id="UP000032680"/>
    </source>
</evidence>
<dbReference type="Proteomes" id="UP000032680">
    <property type="component" value="Unassembled WGS sequence"/>
</dbReference>
<comment type="similarity">
    <text evidence="1">Belongs to the aspartyl/asparaginyl beta-hydroxylase family.</text>
</comment>
<evidence type="ECO:0000256" key="2">
    <source>
        <dbReference type="ARBA" id="ARBA00022964"/>
    </source>
</evidence>
<dbReference type="OrthoDB" id="21665at2"/>